<protein>
    <submittedName>
        <fullName evidence="2">Uncharacterized protein</fullName>
    </submittedName>
</protein>
<dbReference type="PANTHER" id="PTHR34064:SF5">
    <property type="entry name" value="PROTEIN, PUTATIVE-RELATED"/>
    <property type="match status" value="1"/>
</dbReference>
<accession>A0ABQ9LUL3</accession>
<sequence>MATNAISSHVETPLIVDGSCDLPVAGSCFQLVKPSFDEVNQQRTLDILPLLFEEASFPMEEECAFQTPHGQDVYSSSMLSEEDKTNPKCTSQLAFLSFVELPDSPKKQMCLDPQLNCQNFIGFQMENADAYSPCIVDIDVEMENFEKTKSNDEAFGSIKSEGLLTGILQRQASLKTCGRLMQLFTNHSSSALLKLISKDKSFNERVYDTPNNRWRKYKRAASFDSRQIVLLFSILSSLGTLILIYLTLRVRQTADGFVNA</sequence>
<dbReference type="Proteomes" id="UP001174677">
    <property type="component" value="Chromosome 10"/>
</dbReference>
<organism evidence="2 3">
    <name type="scientific">Hevea brasiliensis</name>
    <name type="common">Para rubber tree</name>
    <name type="synonym">Siphonia brasiliensis</name>
    <dbReference type="NCBI Taxonomy" id="3981"/>
    <lineage>
        <taxon>Eukaryota</taxon>
        <taxon>Viridiplantae</taxon>
        <taxon>Streptophyta</taxon>
        <taxon>Embryophyta</taxon>
        <taxon>Tracheophyta</taxon>
        <taxon>Spermatophyta</taxon>
        <taxon>Magnoliopsida</taxon>
        <taxon>eudicotyledons</taxon>
        <taxon>Gunneridae</taxon>
        <taxon>Pentapetalae</taxon>
        <taxon>rosids</taxon>
        <taxon>fabids</taxon>
        <taxon>Malpighiales</taxon>
        <taxon>Euphorbiaceae</taxon>
        <taxon>Crotonoideae</taxon>
        <taxon>Micrandreae</taxon>
        <taxon>Hevea</taxon>
    </lineage>
</organism>
<proteinExistence type="predicted"/>
<evidence type="ECO:0000313" key="2">
    <source>
        <dbReference type="EMBL" id="KAJ9170348.1"/>
    </source>
</evidence>
<evidence type="ECO:0000256" key="1">
    <source>
        <dbReference type="SAM" id="Phobius"/>
    </source>
</evidence>
<dbReference type="EMBL" id="JARPOI010000010">
    <property type="protein sequence ID" value="KAJ9170348.1"/>
    <property type="molecule type" value="Genomic_DNA"/>
</dbReference>
<name>A0ABQ9LUL3_HEVBR</name>
<gene>
    <name evidence="2" type="ORF">P3X46_018462</name>
</gene>
<keyword evidence="1" id="KW-1133">Transmembrane helix</keyword>
<keyword evidence="3" id="KW-1185">Reference proteome</keyword>
<dbReference type="PANTHER" id="PTHR34064">
    <property type="entry name" value="OS04G0672300 PROTEIN"/>
    <property type="match status" value="1"/>
</dbReference>
<feature type="transmembrane region" description="Helical" evidence="1">
    <location>
        <begin position="228"/>
        <end position="248"/>
    </location>
</feature>
<comment type="caution">
    <text evidence="2">The sequence shown here is derived from an EMBL/GenBank/DDBJ whole genome shotgun (WGS) entry which is preliminary data.</text>
</comment>
<keyword evidence="1" id="KW-0812">Transmembrane</keyword>
<reference evidence="2 3" key="1">
    <citation type="journal article" date="2023" name="Plant Biotechnol. J.">
        <title>Chromosome-level wild Hevea brasiliensis genome provides new tools for genomic-assisted breeding and valuable loci to elevate rubber yield.</title>
        <authorList>
            <person name="Cheng H."/>
            <person name="Song X."/>
            <person name="Hu Y."/>
            <person name="Wu T."/>
            <person name="Yang Q."/>
            <person name="An Z."/>
            <person name="Feng S."/>
            <person name="Deng Z."/>
            <person name="Wu W."/>
            <person name="Zeng X."/>
            <person name="Tu M."/>
            <person name="Wang X."/>
            <person name="Huang H."/>
        </authorList>
    </citation>
    <scope>NUCLEOTIDE SEQUENCE [LARGE SCALE GENOMIC DNA]</scope>
    <source>
        <strain evidence="2">MT/VB/25A 57/8</strain>
    </source>
</reference>
<keyword evidence="1" id="KW-0472">Membrane</keyword>
<evidence type="ECO:0000313" key="3">
    <source>
        <dbReference type="Proteomes" id="UP001174677"/>
    </source>
</evidence>